<dbReference type="Gene3D" id="2.40.30.170">
    <property type="match status" value="1"/>
</dbReference>
<dbReference type="GO" id="GO:0015679">
    <property type="term" value="P:plasma membrane copper ion transport"/>
    <property type="evidence" value="ECO:0007669"/>
    <property type="project" value="TreeGrafter"/>
</dbReference>
<gene>
    <name evidence="3" type="ORF">XpopCFBP1817_19390</name>
</gene>
<reference evidence="4" key="1">
    <citation type="submission" date="2016-08" db="EMBL/GenBank/DDBJ databases">
        <authorList>
            <person name="Merda D."/>
            <person name="Briand M."/>
            <person name="Taghouti G."/>
            <person name="Carrere S."/>
            <person name="Gouzy J."/>
            <person name="Portier P."/>
            <person name="Jacques M.-A."/>
            <person name="Fischer-Le Saux M."/>
        </authorList>
    </citation>
    <scope>NUCLEOTIDE SEQUENCE [LARGE SCALE GENOMIC DNA]</scope>
    <source>
        <strain evidence="4">CFBP1817</strain>
    </source>
</reference>
<dbReference type="EMBL" id="MDEJ01000211">
    <property type="protein sequence ID" value="PPU86337.1"/>
    <property type="molecule type" value="Genomic_DNA"/>
</dbReference>
<evidence type="ECO:0000256" key="1">
    <source>
        <dbReference type="ARBA" id="ARBA00022448"/>
    </source>
</evidence>
<accession>A0A2S7E8A4</accession>
<dbReference type="PANTHER" id="PTHR30097:SF4">
    <property type="entry name" value="SLR6042 PROTEIN"/>
    <property type="match status" value="1"/>
</dbReference>
<dbReference type="PANTHER" id="PTHR30097">
    <property type="entry name" value="CATION EFFLUX SYSTEM PROTEIN CUSB"/>
    <property type="match status" value="1"/>
</dbReference>
<evidence type="ECO:0008006" key="5">
    <source>
        <dbReference type="Google" id="ProtNLM"/>
    </source>
</evidence>
<protein>
    <recommendedName>
        <fullName evidence="5">RND efflux pump membrane fusion protein barrel-sandwich domain-containing protein</fullName>
    </recommendedName>
</protein>
<dbReference type="GO" id="GO:0060003">
    <property type="term" value="P:copper ion export"/>
    <property type="evidence" value="ECO:0007669"/>
    <property type="project" value="TreeGrafter"/>
</dbReference>
<sequence>MVLSNTALEAALRSAELSFREAEADFQAKRAQTRLQRLQVESELAEKTSAYKISEAQHRANTLAFERGVFAKVDFARSAMQVEEMGNQRDISARKVSSQKAFLTAQTSAESARLDQLRSVRDLRASEVAALQVKAGMAGEVQQVAVEEGQQVDVGAKLARVAQSGQLIAELKVPESQASELAAGQAAVVTTRSGKIDGTVRRVNPRVDKGAIVVEVDLPDTHSMPLRSDQSVDAVIELETLKDVLFVDRPRNALAGERAWVYRLVSDDRAERVQVTFGKDSSGQIQVQGLQPGDRLILSDLARLGSPPDMSIE</sequence>
<comment type="caution">
    <text evidence="3">The sequence shown here is derived from an EMBL/GenBank/DDBJ whole genome shotgun (WGS) entry which is preliminary data.</text>
</comment>
<dbReference type="AlphaFoldDB" id="A0A2S7E8A4"/>
<feature type="coiled-coil region" evidence="2">
    <location>
        <begin position="5"/>
        <end position="48"/>
    </location>
</feature>
<keyword evidence="1" id="KW-0813">Transport</keyword>
<organism evidence="3 4">
    <name type="scientific">Xanthomonas populi</name>
    <dbReference type="NCBI Taxonomy" id="53414"/>
    <lineage>
        <taxon>Bacteria</taxon>
        <taxon>Pseudomonadati</taxon>
        <taxon>Pseudomonadota</taxon>
        <taxon>Gammaproteobacteria</taxon>
        <taxon>Lysobacterales</taxon>
        <taxon>Lysobacteraceae</taxon>
        <taxon>Xanthomonas</taxon>
    </lineage>
</organism>
<name>A0A2S7E8A4_9XANT</name>
<keyword evidence="4" id="KW-1185">Reference proteome</keyword>
<proteinExistence type="predicted"/>
<evidence type="ECO:0000313" key="4">
    <source>
        <dbReference type="Proteomes" id="UP000239939"/>
    </source>
</evidence>
<dbReference type="GO" id="GO:0030313">
    <property type="term" value="C:cell envelope"/>
    <property type="evidence" value="ECO:0007669"/>
    <property type="project" value="TreeGrafter"/>
</dbReference>
<dbReference type="InterPro" id="IPR051909">
    <property type="entry name" value="MFP_Cation_Efflux"/>
</dbReference>
<keyword evidence="2" id="KW-0175">Coiled coil</keyword>
<evidence type="ECO:0000256" key="2">
    <source>
        <dbReference type="SAM" id="Coils"/>
    </source>
</evidence>
<dbReference type="Proteomes" id="UP000239939">
    <property type="component" value="Unassembled WGS sequence"/>
</dbReference>
<evidence type="ECO:0000313" key="3">
    <source>
        <dbReference type="EMBL" id="PPU86337.1"/>
    </source>
</evidence>